<evidence type="ECO:0000256" key="1">
    <source>
        <dbReference type="ARBA" id="ARBA00001974"/>
    </source>
</evidence>
<keyword evidence="3" id="KW-0285">Flavoprotein</keyword>
<dbReference type="SUPFAM" id="SSF51905">
    <property type="entry name" value="FAD/NAD(P)-binding domain"/>
    <property type="match status" value="1"/>
</dbReference>
<dbReference type="Gene3D" id="3.30.390.30">
    <property type="match status" value="1"/>
</dbReference>
<proteinExistence type="inferred from homology"/>
<evidence type="ECO:0000256" key="3">
    <source>
        <dbReference type="ARBA" id="ARBA00022630"/>
    </source>
</evidence>
<feature type="domain" description="FAD/NAD(P)-binding" evidence="8">
    <location>
        <begin position="3"/>
        <end position="71"/>
    </location>
</feature>
<comment type="similarity">
    <text evidence="2">Belongs to the class-I pyridine nucleotide-disulfide oxidoreductase family.</text>
</comment>
<keyword evidence="6" id="KW-0520">NAD</keyword>
<dbReference type="InterPro" id="IPR023753">
    <property type="entry name" value="FAD/NAD-binding_dom"/>
</dbReference>
<dbReference type="SUPFAM" id="SSF55424">
    <property type="entry name" value="FAD/NAD-linked reductases, dimerisation (C-terminal) domain"/>
    <property type="match status" value="1"/>
</dbReference>
<dbReference type="InterPro" id="IPR050151">
    <property type="entry name" value="Class-I_Pyr_Nuc-Dis_Oxidored"/>
</dbReference>
<evidence type="ECO:0008006" key="10">
    <source>
        <dbReference type="Google" id="ProtNLM"/>
    </source>
</evidence>
<dbReference type="InterPro" id="IPR036188">
    <property type="entry name" value="FAD/NAD-bd_sf"/>
</dbReference>
<gene>
    <name evidence="9" type="ORF">METZ01_LOCUS214297</name>
</gene>
<dbReference type="Gene3D" id="3.50.50.60">
    <property type="entry name" value="FAD/NAD(P)-binding domain"/>
    <property type="match status" value="1"/>
</dbReference>
<dbReference type="EMBL" id="UINC01049537">
    <property type="protein sequence ID" value="SVB61443.1"/>
    <property type="molecule type" value="Genomic_DNA"/>
</dbReference>
<dbReference type="PRINTS" id="PR00368">
    <property type="entry name" value="FADPNR"/>
</dbReference>
<comment type="cofactor">
    <cofactor evidence="1">
        <name>FAD</name>
        <dbReference type="ChEBI" id="CHEBI:57692"/>
    </cofactor>
</comment>
<dbReference type="InterPro" id="IPR004099">
    <property type="entry name" value="Pyr_nucl-diS_OxRdtase_dimer"/>
</dbReference>
<dbReference type="PANTHER" id="PTHR22912:SF217">
    <property type="entry name" value="DIHYDROLIPOYL DEHYDROGENASE"/>
    <property type="match status" value="1"/>
</dbReference>
<dbReference type="InterPro" id="IPR016156">
    <property type="entry name" value="FAD/NAD-linked_Rdtase_dimer_sf"/>
</dbReference>
<dbReference type="PANTHER" id="PTHR22912">
    <property type="entry name" value="DISULFIDE OXIDOREDUCTASE"/>
    <property type="match status" value="1"/>
</dbReference>
<evidence type="ECO:0000259" key="7">
    <source>
        <dbReference type="Pfam" id="PF02852"/>
    </source>
</evidence>
<sequence>GESKNMSCDMVLVSVGRKPNVEGLGLENIDIDFDQHGIKVNQIMQTNIPHIYAVGDVTGTSMLAHSASRMGEVAVRNMSGEQDTMRYHAIPWVVYTNPEAAWVGMTEAEAKDKGIPVKTAKLPMNANGRFLVENSGKRGICKVVVGAQTDLLLGVQMVGATCSEIIYGAAAMIEDEFRVQDIKDVIFPHPTVSEIFKDTLYYLPA</sequence>
<feature type="non-terminal residue" evidence="9">
    <location>
        <position position="1"/>
    </location>
</feature>
<name>A0A382FGW7_9ZZZZ</name>
<dbReference type="AlphaFoldDB" id="A0A382FGW7"/>
<dbReference type="FunFam" id="3.30.390.30:FF:000001">
    <property type="entry name" value="Dihydrolipoyl dehydrogenase"/>
    <property type="match status" value="1"/>
</dbReference>
<dbReference type="PRINTS" id="PR00411">
    <property type="entry name" value="PNDRDTASEI"/>
</dbReference>
<dbReference type="GO" id="GO:0006103">
    <property type="term" value="P:2-oxoglutarate metabolic process"/>
    <property type="evidence" value="ECO:0007669"/>
    <property type="project" value="TreeGrafter"/>
</dbReference>
<protein>
    <recommendedName>
        <fullName evidence="10">Pyridine nucleotide-disulphide oxidoreductase dimerisation domain-containing protein</fullName>
    </recommendedName>
</protein>
<evidence type="ECO:0000256" key="4">
    <source>
        <dbReference type="ARBA" id="ARBA00022827"/>
    </source>
</evidence>
<organism evidence="9">
    <name type="scientific">marine metagenome</name>
    <dbReference type="NCBI Taxonomy" id="408172"/>
    <lineage>
        <taxon>unclassified sequences</taxon>
        <taxon>metagenomes</taxon>
        <taxon>ecological metagenomes</taxon>
    </lineage>
</organism>
<dbReference type="Pfam" id="PF07992">
    <property type="entry name" value="Pyr_redox_2"/>
    <property type="match status" value="1"/>
</dbReference>
<feature type="domain" description="Pyridine nucleotide-disulphide oxidoreductase dimerisation" evidence="7">
    <location>
        <begin position="90"/>
        <end position="198"/>
    </location>
</feature>
<dbReference type="Pfam" id="PF02852">
    <property type="entry name" value="Pyr_redox_dim"/>
    <property type="match status" value="1"/>
</dbReference>
<dbReference type="GO" id="GO:0004148">
    <property type="term" value="F:dihydrolipoyl dehydrogenase (NADH) activity"/>
    <property type="evidence" value="ECO:0007669"/>
    <property type="project" value="TreeGrafter"/>
</dbReference>
<accession>A0A382FGW7</accession>
<evidence type="ECO:0000256" key="2">
    <source>
        <dbReference type="ARBA" id="ARBA00007532"/>
    </source>
</evidence>
<reference evidence="9" key="1">
    <citation type="submission" date="2018-05" db="EMBL/GenBank/DDBJ databases">
        <authorList>
            <person name="Lanie J.A."/>
            <person name="Ng W.-L."/>
            <person name="Kazmierczak K.M."/>
            <person name="Andrzejewski T.M."/>
            <person name="Davidsen T.M."/>
            <person name="Wayne K.J."/>
            <person name="Tettelin H."/>
            <person name="Glass J.I."/>
            <person name="Rusch D."/>
            <person name="Podicherti R."/>
            <person name="Tsui H.-C.T."/>
            <person name="Winkler M.E."/>
        </authorList>
    </citation>
    <scope>NUCLEOTIDE SEQUENCE</scope>
</reference>
<evidence type="ECO:0000256" key="6">
    <source>
        <dbReference type="ARBA" id="ARBA00023027"/>
    </source>
</evidence>
<evidence type="ECO:0000259" key="8">
    <source>
        <dbReference type="Pfam" id="PF07992"/>
    </source>
</evidence>
<keyword evidence="4" id="KW-0274">FAD</keyword>
<evidence type="ECO:0000256" key="5">
    <source>
        <dbReference type="ARBA" id="ARBA00023002"/>
    </source>
</evidence>
<dbReference type="GO" id="GO:0050660">
    <property type="term" value="F:flavin adenine dinucleotide binding"/>
    <property type="evidence" value="ECO:0007669"/>
    <property type="project" value="TreeGrafter"/>
</dbReference>
<evidence type="ECO:0000313" key="9">
    <source>
        <dbReference type="EMBL" id="SVB61443.1"/>
    </source>
</evidence>
<keyword evidence="5" id="KW-0560">Oxidoreductase</keyword>